<keyword evidence="1 2" id="KW-0344">Guanine-nucleotide releasing factor</keyword>
<sequence>MPAHKHPSRKGVGSHHTVTYFIASDEPSSKDMTRKSSSADKHKRTPTNSCPSDRPAVSSVPAVSEDSRFDLEKGYPSILRVSDQVMRNRQSLNILQSLEPIFAASFSSILRSMDSLPEEVRLFPDYELARHGAVFTYGLLTDHMKMMNTKPEICDPERVPQVMELAVSSLKHFLKVAGVIYDNRASLSPSPKTESTPEDITEDIVEDIPEDIPEIPSETSSEVADEPAVETVVEREPVVEPIAEAAIRRPRSKDTSPTISRQSSDHRVGMYLDDAFDVFAQAPETHPTKELPGLPVDPGTTEATREVELVNAPKSSTSDLAASADEMSLAEATLEDASPPVMQRSRSSSFLQRARNIRPAFATLLPSSFSKSSITLVGSISNAFTSQAELSSEEAEAQRQRDEALSKLPLPDIPYILRNSAAYFVPDPLDPDVDVEMPALEGETMQVQLLPTGEVKSASLTAIIRMVTSRELLKNPKICQNLLFSLSHVVPEICVVTTLRERFHEQPPPNLDDAQLRVWTREAMTVRIRVGHLIILWLEQYWNADADNQELIARLQKFVLDDVLGQVPDTMGSRIVGLLEAAARGGLRRGAWLKTHYYDLAAPLVKEPQPTGFEVALTAEHNYAFHLSQLDMPEGKKELARQLTIQIAALHKAFDPQNALHYWSNKDDKGDTRSAIRELHLWERSLYFWIIDSVLAAETKEARLKVLQFWVDVGIECIAIMNFGCGTMIYGALISPPVDRLKETLLVVDTPHKDSFKLLEQHFSGFSNYGLYREAIEEAKDQRRPYIPILSPLIRDIDTAKNGRPSEKEVKEKPAGSHVFSLLSLGRLQHAMMILENGRLPFKFVPIPYLQTWLTEQLGQFRPDDENALNQMFDKLSASREERWGCGEINAWLKIRAGGQLYDLEDAKTLKLKKSKAALVMNRLMKKTSQTQ</sequence>
<evidence type="ECO:0000259" key="4">
    <source>
        <dbReference type="PROSITE" id="PS50009"/>
    </source>
</evidence>
<dbReference type="Pfam" id="PF00618">
    <property type="entry name" value="RasGEF_N"/>
    <property type="match status" value="1"/>
</dbReference>
<dbReference type="Gene3D" id="1.20.870.10">
    <property type="entry name" value="Son of sevenless (SoS) protein Chain: S domain 1"/>
    <property type="match status" value="1"/>
</dbReference>
<dbReference type="PANTHER" id="PTHR23113:SF99">
    <property type="entry name" value="RASGEF DOMAIN-CONTAINING PROTEIN"/>
    <property type="match status" value="1"/>
</dbReference>
<gene>
    <name evidence="6" type="ORF">VNI00_002585</name>
</gene>
<dbReference type="Gene3D" id="1.10.840.10">
    <property type="entry name" value="Ras guanine-nucleotide exchange factors catalytic domain"/>
    <property type="match status" value="1"/>
</dbReference>
<evidence type="ECO:0000313" key="6">
    <source>
        <dbReference type="EMBL" id="KAK7056868.1"/>
    </source>
</evidence>
<comment type="caution">
    <text evidence="6">The sequence shown here is derived from an EMBL/GenBank/DDBJ whole genome shotgun (WGS) entry which is preliminary data.</text>
</comment>
<name>A0AAW0DWW5_9AGAR</name>
<organism evidence="6 7">
    <name type="scientific">Paramarasmius palmivorus</name>
    <dbReference type="NCBI Taxonomy" id="297713"/>
    <lineage>
        <taxon>Eukaryota</taxon>
        <taxon>Fungi</taxon>
        <taxon>Dikarya</taxon>
        <taxon>Basidiomycota</taxon>
        <taxon>Agaricomycotina</taxon>
        <taxon>Agaricomycetes</taxon>
        <taxon>Agaricomycetidae</taxon>
        <taxon>Agaricales</taxon>
        <taxon>Marasmiineae</taxon>
        <taxon>Marasmiaceae</taxon>
        <taxon>Paramarasmius</taxon>
    </lineage>
</organism>
<dbReference type="InterPro" id="IPR008937">
    <property type="entry name" value="Ras-like_GEF"/>
</dbReference>
<dbReference type="InterPro" id="IPR036964">
    <property type="entry name" value="RASGEF_cat_dom_sf"/>
</dbReference>
<evidence type="ECO:0000256" key="1">
    <source>
        <dbReference type="ARBA" id="ARBA00022658"/>
    </source>
</evidence>
<dbReference type="GO" id="GO:0007264">
    <property type="term" value="P:small GTPase-mediated signal transduction"/>
    <property type="evidence" value="ECO:0007669"/>
    <property type="project" value="InterPro"/>
</dbReference>
<dbReference type="SUPFAM" id="SSF48366">
    <property type="entry name" value="Ras GEF"/>
    <property type="match status" value="1"/>
</dbReference>
<evidence type="ECO:0008006" key="8">
    <source>
        <dbReference type="Google" id="ProtNLM"/>
    </source>
</evidence>
<dbReference type="Pfam" id="PF00617">
    <property type="entry name" value="RasGEF"/>
    <property type="match status" value="1"/>
</dbReference>
<dbReference type="PROSITE" id="PS50212">
    <property type="entry name" value="RASGEF_NTER"/>
    <property type="match status" value="1"/>
</dbReference>
<feature type="compositionally biased region" description="Basic and acidic residues" evidence="3">
    <location>
        <begin position="27"/>
        <end position="40"/>
    </location>
</feature>
<dbReference type="InterPro" id="IPR000651">
    <property type="entry name" value="Ras-like_Gua-exchang_fac_N"/>
</dbReference>
<reference evidence="6 7" key="1">
    <citation type="submission" date="2024-01" db="EMBL/GenBank/DDBJ databases">
        <title>A draft genome for a cacao thread blight-causing isolate of Paramarasmius palmivorus.</title>
        <authorList>
            <person name="Baruah I.K."/>
            <person name="Bukari Y."/>
            <person name="Amoako-Attah I."/>
            <person name="Meinhardt L.W."/>
            <person name="Bailey B.A."/>
            <person name="Cohen S.P."/>
        </authorList>
    </citation>
    <scope>NUCLEOTIDE SEQUENCE [LARGE SCALE GENOMIC DNA]</scope>
    <source>
        <strain evidence="6 7">GH-12</strain>
    </source>
</reference>
<evidence type="ECO:0000259" key="5">
    <source>
        <dbReference type="PROSITE" id="PS50212"/>
    </source>
</evidence>
<dbReference type="AlphaFoldDB" id="A0AAW0DWW5"/>
<dbReference type="EMBL" id="JAYKXP010000006">
    <property type="protein sequence ID" value="KAK7056868.1"/>
    <property type="molecule type" value="Genomic_DNA"/>
</dbReference>
<feature type="compositionally biased region" description="Basic residues" evidence="3">
    <location>
        <begin position="1"/>
        <end position="13"/>
    </location>
</feature>
<dbReference type="PROSITE" id="PS50009">
    <property type="entry name" value="RASGEF_CAT"/>
    <property type="match status" value="1"/>
</dbReference>
<feature type="region of interest" description="Disordered" evidence="3">
    <location>
        <begin position="1"/>
        <end position="63"/>
    </location>
</feature>
<evidence type="ECO:0000256" key="3">
    <source>
        <dbReference type="SAM" id="MobiDB-lite"/>
    </source>
</evidence>
<evidence type="ECO:0000256" key="2">
    <source>
        <dbReference type="PROSITE-ProRule" id="PRU00168"/>
    </source>
</evidence>
<feature type="domain" description="N-terminal Ras-GEF" evidence="5">
    <location>
        <begin position="451"/>
        <end position="583"/>
    </location>
</feature>
<proteinExistence type="predicted"/>
<evidence type="ECO:0000313" key="7">
    <source>
        <dbReference type="Proteomes" id="UP001383192"/>
    </source>
</evidence>
<accession>A0AAW0DWW5</accession>
<dbReference type="InterPro" id="IPR001895">
    <property type="entry name" value="RASGEF_cat_dom"/>
</dbReference>
<dbReference type="SMART" id="SM00147">
    <property type="entry name" value="RasGEF"/>
    <property type="match status" value="1"/>
</dbReference>
<dbReference type="GO" id="GO:0005085">
    <property type="term" value="F:guanyl-nucleotide exchange factor activity"/>
    <property type="evidence" value="ECO:0007669"/>
    <property type="project" value="UniProtKB-KW"/>
</dbReference>
<dbReference type="Proteomes" id="UP001383192">
    <property type="component" value="Unassembled WGS sequence"/>
</dbReference>
<dbReference type="PANTHER" id="PTHR23113">
    <property type="entry name" value="GUANINE NUCLEOTIDE EXCHANGE FACTOR"/>
    <property type="match status" value="1"/>
</dbReference>
<dbReference type="InterPro" id="IPR023578">
    <property type="entry name" value="Ras_GEF_dom_sf"/>
</dbReference>
<keyword evidence="7" id="KW-1185">Reference proteome</keyword>
<feature type="domain" description="Ras-GEF" evidence="4">
    <location>
        <begin position="635"/>
        <end position="883"/>
    </location>
</feature>
<feature type="region of interest" description="Disordered" evidence="3">
    <location>
        <begin position="213"/>
        <end position="233"/>
    </location>
</feature>
<protein>
    <recommendedName>
        <fullName evidence="8">Ras GEF</fullName>
    </recommendedName>
</protein>